<dbReference type="InterPro" id="IPR015424">
    <property type="entry name" value="PyrdxlP-dep_Trfase"/>
</dbReference>
<evidence type="ECO:0000256" key="5">
    <source>
        <dbReference type="ARBA" id="ARBA00022898"/>
    </source>
</evidence>
<dbReference type="Pfam" id="PF00155">
    <property type="entry name" value="Aminotran_1_2"/>
    <property type="match status" value="1"/>
</dbReference>
<keyword evidence="4 6" id="KW-0808">Transferase</keyword>
<dbReference type="Gene3D" id="3.40.640.10">
    <property type="entry name" value="Type I PLP-dependent aspartate aminotransferase-like (Major domain)"/>
    <property type="match status" value="1"/>
</dbReference>
<dbReference type="SUPFAM" id="SSF53383">
    <property type="entry name" value="PLP-dependent transferases"/>
    <property type="match status" value="1"/>
</dbReference>
<dbReference type="InterPro" id="IPR015421">
    <property type="entry name" value="PyrdxlP-dep_Trfase_major"/>
</dbReference>
<dbReference type="EC" id="2.6.1.-" evidence="6"/>
<evidence type="ECO:0000256" key="6">
    <source>
        <dbReference type="RuleBase" id="RU000481"/>
    </source>
</evidence>
<dbReference type="PANTHER" id="PTHR46383:SF3">
    <property type="entry name" value="ASPARTATE AMINOTRANSFERASE-RELATED"/>
    <property type="match status" value="1"/>
</dbReference>
<dbReference type="InterPro" id="IPR004839">
    <property type="entry name" value="Aminotransferase_I/II_large"/>
</dbReference>
<comment type="caution">
    <text evidence="8">The sequence shown here is derived from an EMBL/GenBank/DDBJ whole genome shotgun (WGS) entry which is preliminary data.</text>
</comment>
<evidence type="ECO:0000256" key="3">
    <source>
        <dbReference type="ARBA" id="ARBA00022576"/>
    </source>
</evidence>
<dbReference type="InterPro" id="IPR004838">
    <property type="entry name" value="NHTrfase_class1_PyrdxlP-BS"/>
</dbReference>
<dbReference type="CDD" id="cd00609">
    <property type="entry name" value="AAT_like"/>
    <property type="match status" value="1"/>
</dbReference>
<dbReference type="FunFam" id="3.40.640.10:FF:000033">
    <property type="entry name" value="Aspartate aminotransferase"/>
    <property type="match status" value="1"/>
</dbReference>
<gene>
    <name evidence="8" type="ORF">ENT37_14440</name>
</gene>
<evidence type="ECO:0000313" key="8">
    <source>
        <dbReference type="EMBL" id="HGS23049.1"/>
    </source>
</evidence>
<dbReference type="GO" id="GO:0030170">
    <property type="term" value="F:pyridoxal phosphate binding"/>
    <property type="evidence" value="ECO:0007669"/>
    <property type="project" value="InterPro"/>
</dbReference>
<sequence length="385" mass="42313">MSRSYFASRMEGLKPSAIRKFFDIVATMKDVISLGIGEPDFDTPQPIVQAGVRSLLDGQTHYTSNVGILELRQALSAHLERLYGVSYDPAEIVITVGGSEALYLAATAFVNPGDEVIIPTPCFVSYQAQVHMAGGTPVEVPCRMENNFEVDPRDVAAAITPRTKAILLGYPSNPTGAVARLETLLEIASLAEKHDLLVFSDEIYDRLVYGVNHVCFPSLPGMWKRTVLLGGFSKDYAMTGWRIGYAAAPTDLIRGMLRVHQYTVMCASTTAQVAGIEAILHGEEYVQQMVAEYDRRRRLIVDGLNRIGLPTFEPRGAFYAFPRVSHTGLDDETFASRLLQEEQVAAIPGSGFGAGGAGHLRCSYATAYEKIEEALRRIERFVNRL</sequence>
<feature type="domain" description="Aminotransferase class I/classII large" evidence="7">
    <location>
        <begin position="29"/>
        <end position="378"/>
    </location>
</feature>
<evidence type="ECO:0000256" key="2">
    <source>
        <dbReference type="ARBA" id="ARBA00007441"/>
    </source>
</evidence>
<dbReference type="InterPro" id="IPR015422">
    <property type="entry name" value="PyrdxlP-dep_Trfase_small"/>
</dbReference>
<reference evidence="8" key="1">
    <citation type="journal article" date="2020" name="mSystems">
        <title>Genome- and Community-Level Interaction Insights into Carbon Utilization and Element Cycling Functions of Hydrothermarchaeota in Hydrothermal Sediment.</title>
        <authorList>
            <person name="Zhou Z."/>
            <person name="Liu Y."/>
            <person name="Xu W."/>
            <person name="Pan J."/>
            <person name="Luo Z.H."/>
            <person name="Li M."/>
        </authorList>
    </citation>
    <scope>NUCLEOTIDE SEQUENCE [LARGE SCALE GENOMIC DNA]</scope>
    <source>
        <strain evidence="8">SpSt-573</strain>
    </source>
</reference>
<evidence type="ECO:0000256" key="1">
    <source>
        <dbReference type="ARBA" id="ARBA00001933"/>
    </source>
</evidence>
<evidence type="ECO:0000259" key="7">
    <source>
        <dbReference type="Pfam" id="PF00155"/>
    </source>
</evidence>
<dbReference type="InterPro" id="IPR050596">
    <property type="entry name" value="AspAT/PAT-like"/>
</dbReference>
<keyword evidence="3 6" id="KW-0032">Aminotransferase</keyword>
<dbReference type="PROSITE" id="PS00105">
    <property type="entry name" value="AA_TRANSFER_CLASS_1"/>
    <property type="match status" value="1"/>
</dbReference>
<dbReference type="EMBL" id="DSYK01000727">
    <property type="protein sequence ID" value="HGS23049.1"/>
    <property type="molecule type" value="Genomic_DNA"/>
</dbReference>
<comment type="similarity">
    <text evidence="2 6">Belongs to the class-I pyridoxal-phosphate-dependent aminotransferase family.</text>
</comment>
<keyword evidence="5" id="KW-0663">Pyridoxal phosphate</keyword>
<evidence type="ECO:0000256" key="4">
    <source>
        <dbReference type="ARBA" id="ARBA00022679"/>
    </source>
</evidence>
<dbReference type="PANTHER" id="PTHR46383">
    <property type="entry name" value="ASPARTATE AMINOTRANSFERASE"/>
    <property type="match status" value="1"/>
</dbReference>
<name>A0A7C4PNN5_9CHLR</name>
<dbReference type="AlphaFoldDB" id="A0A7C4PNN5"/>
<protein>
    <recommendedName>
        <fullName evidence="6">Aminotransferase</fullName>
        <ecNumber evidence="6">2.6.1.-</ecNumber>
    </recommendedName>
</protein>
<dbReference type="GO" id="GO:0008483">
    <property type="term" value="F:transaminase activity"/>
    <property type="evidence" value="ECO:0007669"/>
    <property type="project" value="UniProtKB-KW"/>
</dbReference>
<accession>A0A7C4PNN5</accession>
<organism evidence="8">
    <name type="scientific">Anaerolinea thermolimosa</name>
    <dbReference type="NCBI Taxonomy" id="229919"/>
    <lineage>
        <taxon>Bacteria</taxon>
        <taxon>Bacillati</taxon>
        <taxon>Chloroflexota</taxon>
        <taxon>Anaerolineae</taxon>
        <taxon>Anaerolineales</taxon>
        <taxon>Anaerolineaceae</taxon>
        <taxon>Anaerolinea</taxon>
    </lineage>
</organism>
<comment type="cofactor">
    <cofactor evidence="1 6">
        <name>pyridoxal 5'-phosphate</name>
        <dbReference type="ChEBI" id="CHEBI:597326"/>
    </cofactor>
</comment>
<proteinExistence type="inferred from homology"/>
<dbReference type="GO" id="GO:0006520">
    <property type="term" value="P:amino acid metabolic process"/>
    <property type="evidence" value="ECO:0007669"/>
    <property type="project" value="InterPro"/>
</dbReference>
<dbReference type="Gene3D" id="3.90.1150.10">
    <property type="entry name" value="Aspartate Aminotransferase, domain 1"/>
    <property type="match status" value="1"/>
</dbReference>